<dbReference type="Proteomes" id="UP000287651">
    <property type="component" value="Unassembled WGS sequence"/>
</dbReference>
<dbReference type="GO" id="GO:0000139">
    <property type="term" value="C:Golgi membrane"/>
    <property type="evidence" value="ECO:0007669"/>
    <property type="project" value="UniProtKB-SubCell"/>
</dbReference>
<evidence type="ECO:0000313" key="3">
    <source>
        <dbReference type="Proteomes" id="UP000287651"/>
    </source>
</evidence>
<accession>A0A426Y279</accession>
<dbReference type="Pfam" id="PF04080">
    <property type="entry name" value="Per1"/>
    <property type="match status" value="1"/>
</dbReference>
<keyword evidence="1" id="KW-0337">GPI-anchor biosynthesis</keyword>
<feature type="transmembrane region" description="Helical" evidence="1">
    <location>
        <begin position="126"/>
        <end position="144"/>
    </location>
</feature>
<dbReference type="PANTHER" id="PTHR13148:SF1">
    <property type="entry name" value="POST-GPI ATTACHMENT TO PROTEINS FACTOR 3"/>
    <property type="match status" value="1"/>
</dbReference>
<feature type="transmembrane region" description="Helical" evidence="1">
    <location>
        <begin position="156"/>
        <end position="175"/>
    </location>
</feature>
<keyword evidence="1" id="KW-0732">Signal</keyword>
<feature type="transmembrane region" description="Helical" evidence="1">
    <location>
        <begin position="97"/>
        <end position="119"/>
    </location>
</feature>
<gene>
    <name evidence="2" type="ORF">B296_00054816</name>
</gene>
<feature type="signal peptide" evidence="1">
    <location>
        <begin position="1"/>
        <end position="21"/>
    </location>
</feature>
<protein>
    <recommendedName>
        <fullName evidence="1">Post-GPI attachment to proteins factor 3</fullName>
    </recommendedName>
</protein>
<evidence type="ECO:0000313" key="2">
    <source>
        <dbReference type="EMBL" id="RRT45897.1"/>
    </source>
</evidence>
<dbReference type="EMBL" id="AMZH03015536">
    <property type="protein sequence ID" value="RRT45897.1"/>
    <property type="molecule type" value="Genomic_DNA"/>
</dbReference>
<evidence type="ECO:0000256" key="1">
    <source>
        <dbReference type="RuleBase" id="RU365066"/>
    </source>
</evidence>
<name>A0A426Y279_ENSVE</name>
<dbReference type="PANTHER" id="PTHR13148">
    <property type="entry name" value="PER1-RELATED"/>
    <property type="match status" value="1"/>
</dbReference>
<keyword evidence="1" id="KW-1133">Transmembrane helix</keyword>
<dbReference type="AlphaFoldDB" id="A0A426Y279"/>
<reference evidence="2 3" key="1">
    <citation type="journal article" date="2014" name="Agronomy (Basel)">
        <title>A Draft Genome Sequence for Ensete ventricosum, the Drought-Tolerant Tree Against Hunger.</title>
        <authorList>
            <person name="Harrison J."/>
            <person name="Moore K.A."/>
            <person name="Paszkiewicz K."/>
            <person name="Jones T."/>
            <person name="Grant M."/>
            <person name="Ambacheew D."/>
            <person name="Muzemil S."/>
            <person name="Studholme D.J."/>
        </authorList>
    </citation>
    <scope>NUCLEOTIDE SEQUENCE [LARGE SCALE GENOMIC DNA]</scope>
</reference>
<keyword evidence="1" id="KW-0472">Membrane</keyword>
<proteinExistence type="inferred from homology"/>
<feature type="transmembrane region" description="Helical" evidence="1">
    <location>
        <begin position="71"/>
        <end position="91"/>
    </location>
</feature>
<comment type="similarity">
    <text evidence="1">Belongs to the PGAP3 family.</text>
</comment>
<dbReference type="InterPro" id="IPR007217">
    <property type="entry name" value="Per1-like"/>
</dbReference>
<sequence length="190" mass="21718">MDRCCLLVIVSIGWTIGAIDASEGDADPRYRWVCFDLTEKLDYSSTLALLGFSLILAVLRTFNVKNEASRVMVAAPLLAFLTTHILYLNFYELDYGLNMKVCITMGIAQLLFWAVWAGITHHPSRFKIWAIVIGGAMAILLELYDYPPYKCYVDSHALWHATNIPLAYLWWSFVYEDAKFRTSAIMKKSR</sequence>
<keyword evidence="1" id="KW-0812">Transmembrane</keyword>
<comment type="caution">
    <text evidence="1">Lacks conserved residue(s) required for the propagation of feature annotation.</text>
</comment>
<comment type="caution">
    <text evidence="2">The sequence shown here is derived from an EMBL/GenBank/DDBJ whole genome shotgun (WGS) entry which is preliminary data.</text>
</comment>
<comment type="subcellular location">
    <subcellularLocation>
        <location evidence="1">Golgi apparatus membrane</location>
        <topology evidence="1">Multi-pass membrane protein</topology>
    </subcellularLocation>
</comment>
<feature type="chain" id="PRO_5018813975" description="Post-GPI attachment to proteins factor 3" evidence="1">
    <location>
        <begin position="22"/>
        <end position="190"/>
    </location>
</feature>
<organism evidence="2 3">
    <name type="scientific">Ensete ventricosum</name>
    <name type="common">Abyssinian banana</name>
    <name type="synonym">Musa ensete</name>
    <dbReference type="NCBI Taxonomy" id="4639"/>
    <lineage>
        <taxon>Eukaryota</taxon>
        <taxon>Viridiplantae</taxon>
        <taxon>Streptophyta</taxon>
        <taxon>Embryophyta</taxon>
        <taxon>Tracheophyta</taxon>
        <taxon>Spermatophyta</taxon>
        <taxon>Magnoliopsida</taxon>
        <taxon>Liliopsida</taxon>
        <taxon>Zingiberales</taxon>
        <taxon>Musaceae</taxon>
        <taxon>Ensete</taxon>
    </lineage>
</organism>
<dbReference type="GO" id="GO:0005789">
    <property type="term" value="C:endoplasmic reticulum membrane"/>
    <property type="evidence" value="ECO:0007669"/>
    <property type="project" value="TreeGrafter"/>
</dbReference>
<dbReference type="GO" id="GO:0016788">
    <property type="term" value="F:hydrolase activity, acting on ester bonds"/>
    <property type="evidence" value="ECO:0007669"/>
    <property type="project" value="TreeGrafter"/>
</dbReference>
<keyword evidence="1" id="KW-0333">Golgi apparatus</keyword>
<comment type="function">
    <text evidence="1">Involved in the lipid remodeling steps of GPI-anchor maturation.</text>
</comment>
<dbReference type="GO" id="GO:0006506">
    <property type="term" value="P:GPI anchor biosynthetic process"/>
    <property type="evidence" value="ECO:0007669"/>
    <property type="project" value="UniProtKB-KW"/>
</dbReference>
<feature type="transmembrane region" description="Helical" evidence="1">
    <location>
        <begin position="41"/>
        <end position="59"/>
    </location>
</feature>